<keyword evidence="1" id="KW-1133">Transmembrane helix</keyword>
<gene>
    <name evidence="2" type="ORF">SMB34_08420</name>
</gene>
<evidence type="ECO:0000256" key="1">
    <source>
        <dbReference type="SAM" id="Phobius"/>
    </source>
</evidence>
<reference evidence="2 3" key="1">
    <citation type="submission" date="2013-07" db="EMBL/GenBank/DDBJ databases">
        <title>Thalassospira permensis NBRC 106175 Genome Sequencing.</title>
        <authorList>
            <person name="Lai Q."/>
            <person name="Shao Z."/>
        </authorList>
    </citation>
    <scope>NUCLEOTIDE SEQUENCE [LARGE SCALE GENOMIC DNA]</scope>
    <source>
        <strain evidence="2 3">NBRC 106175</strain>
    </source>
</reference>
<sequence length="122" mass="13755">MTDANSVSIETNNDEGFTGNIRLIYILYLVGIIMPLVGLVGVIFAYVKKGDAPEWAKTHYQFLIRTFWIYMLFLVIGSITSMIIIGWFILIAALVWFIIRMVKGLSSLSTGTSHPSPTSWMF</sequence>
<comment type="caution">
    <text evidence="2">The sequence shown here is derived from an EMBL/GenBank/DDBJ whole genome shotgun (WGS) entry which is preliminary data.</text>
</comment>
<evidence type="ECO:0000313" key="2">
    <source>
        <dbReference type="EMBL" id="KEO52128.1"/>
    </source>
</evidence>
<dbReference type="RefSeq" id="WP_037992274.1">
    <property type="nucleotide sequence ID" value="NZ_AUNC01000056.1"/>
</dbReference>
<name>A0ABR4TJ08_9PROT</name>
<keyword evidence="3" id="KW-1185">Reference proteome</keyword>
<evidence type="ECO:0000313" key="3">
    <source>
        <dbReference type="Proteomes" id="UP000027463"/>
    </source>
</evidence>
<proteinExistence type="predicted"/>
<protein>
    <recommendedName>
        <fullName evidence="4">Transmembrane protein</fullName>
    </recommendedName>
</protein>
<accession>A0ABR4TJ08</accession>
<keyword evidence="1" id="KW-0812">Transmembrane</keyword>
<keyword evidence="1" id="KW-0472">Membrane</keyword>
<organism evidence="2 3">
    <name type="scientific">Thalassospira permensis NBRC 106175</name>
    <dbReference type="NCBI Taxonomy" id="1353532"/>
    <lineage>
        <taxon>Bacteria</taxon>
        <taxon>Pseudomonadati</taxon>
        <taxon>Pseudomonadota</taxon>
        <taxon>Alphaproteobacteria</taxon>
        <taxon>Rhodospirillales</taxon>
        <taxon>Thalassospiraceae</taxon>
        <taxon>Thalassospira</taxon>
    </lineage>
</organism>
<feature type="transmembrane region" description="Helical" evidence="1">
    <location>
        <begin position="23"/>
        <end position="47"/>
    </location>
</feature>
<dbReference type="Proteomes" id="UP000027463">
    <property type="component" value="Unassembled WGS sequence"/>
</dbReference>
<feature type="transmembrane region" description="Helical" evidence="1">
    <location>
        <begin position="67"/>
        <end position="99"/>
    </location>
</feature>
<evidence type="ECO:0008006" key="4">
    <source>
        <dbReference type="Google" id="ProtNLM"/>
    </source>
</evidence>
<dbReference type="EMBL" id="AUNC01000056">
    <property type="protein sequence ID" value="KEO52128.1"/>
    <property type="molecule type" value="Genomic_DNA"/>
</dbReference>